<evidence type="ECO:0000313" key="3">
    <source>
        <dbReference type="Proteomes" id="UP000664521"/>
    </source>
</evidence>
<dbReference type="AlphaFoldDB" id="A0A8H3G791"/>
<evidence type="ECO:0000313" key="2">
    <source>
        <dbReference type="EMBL" id="CAF9937818.1"/>
    </source>
</evidence>
<evidence type="ECO:0000256" key="1">
    <source>
        <dbReference type="SAM" id="MobiDB-lite"/>
    </source>
</evidence>
<dbReference type="Proteomes" id="UP000664521">
    <property type="component" value="Unassembled WGS sequence"/>
</dbReference>
<dbReference type="OrthoDB" id="5273928at2759"/>
<gene>
    <name evidence="2" type="ORF">HETSPECPRED_000669</name>
</gene>
<feature type="compositionally biased region" description="Basic residues" evidence="1">
    <location>
        <begin position="1"/>
        <end position="10"/>
    </location>
</feature>
<accession>A0A8H3G791</accession>
<protein>
    <submittedName>
        <fullName evidence="2">Uncharacterized protein</fullName>
    </submittedName>
</protein>
<comment type="caution">
    <text evidence="2">The sequence shown here is derived from an EMBL/GenBank/DDBJ whole genome shotgun (WGS) entry which is preliminary data.</text>
</comment>
<dbReference type="EMBL" id="CAJPDS010000105">
    <property type="protein sequence ID" value="CAF9937818.1"/>
    <property type="molecule type" value="Genomic_DNA"/>
</dbReference>
<name>A0A8H3G791_9LECA</name>
<sequence length="404" mass="44839">MSRLLNIKRRFPQETSRPGNNQKPKFAGDSGLVYTEYTCNGSPMTPDWTWKTRGSSHEHGHFRSLGPGCSSLFNMAARSALLNNFSITPESLETLPWRVGQLLWRRFRLCELDSLRVWKAFACAYPDELDGSIKRRSHTILQPNMTLESYVKPLVSASFQWITFLTLSNVTISRRDLINLSTLVNLGALTIGSGVLTPDVGLEDGMVRAWARAAAEAEAFSLLRVLNLRNQKDVTPRVFQYLHDFPSLSIVGLDSCSIGVKNKQIAMSFGWKYTTGKMLNEHLPDSGEGDATWDSVTHACFRAGGTYSIEIVTAEGVEAVNALPMLHFALGAVTSDAELNASGNYKLQCYERVAKWTPPSVSNLEAQKRPIDAVDRSECLPRKKPMLRASKKQTMGDLLVGFGT</sequence>
<organism evidence="2 3">
    <name type="scientific">Heterodermia speciosa</name>
    <dbReference type="NCBI Taxonomy" id="116794"/>
    <lineage>
        <taxon>Eukaryota</taxon>
        <taxon>Fungi</taxon>
        <taxon>Dikarya</taxon>
        <taxon>Ascomycota</taxon>
        <taxon>Pezizomycotina</taxon>
        <taxon>Lecanoromycetes</taxon>
        <taxon>OSLEUM clade</taxon>
        <taxon>Lecanoromycetidae</taxon>
        <taxon>Caliciales</taxon>
        <taxon>Physciaceae</taxon>
        <taxon>Heterodermia</taxon>
    </lineage>
</organism>
<reference evidence="2" key="1">
    <citation type="submission" date="2021-03" db="EMBL/GenBank/DDBJ databases">
        <authorList>
            <person name="Tagirdzhanova G."/>
        </authorList>
    </citation>
    <scope>NUCLEOTIDE SEQUENCE</scope>
</reference>
<keyword evidence="3" id="KW-1185">Reference proteome</keyword>
<feature type="compositionally biased region" description="Polar residues" evidence="1">
    <location>
        <begin position="13"/>
        <end position="23"/>
    </location>
</feature>
<feature type="region of interest" description="Disordered" evidence="1">
    <location>
        <begin position="1"/>
        <end position="26"/>
    </location>
</feature>
<proteinExistence type="predicted"/>